<comment type="caution">
    <text evidence="2">The sequence shown here is derived from an EMBL/GenBank/DDBJ whole genome shotgun (WGS) entry which is preliminary data.</text>
</comment>
<dbReference type="InterPro" id="IPR003787">
    <property type="entry name" value="Sulphur_relay_DsrE/F-like"/>
</dbReference>
<dbReference type="EMBL" id="LAJX01000149">
    <property type="protein sequence ID" value="KJV05948.1"/>
    <property type="molecule type" value="Genomic_DNA"/>
</dbReference>
<evidence type="ECO:0000313" key="3">
    <source>
        <dbReference type="Proteomes" id="UP000033684"/>
    </source>
</evidence>
<comment type="similarity">
    <text evidence="1">Belongs to the DsrF/TusC family.</text>
</comment>
<keyword evidence="3" id="KW-1185">Reference proteome</keyword>
<proteinExistence type="inferred from homology"/>
<dbReference type="AlphaFoldDB" id="A0A0F3IHC3"/>
<dbReference type="InterPro" id="IPR027396">
    <property type="entry name" value="DsrEFH-like"/>
</dbReference>
<dbReference type="PANTHER" id="PTHR38780">
    <property type="entry name" value="PROTEIN TUSC"/>
    <property type="match status" value="1"/>
</dbReference>
<organism evidence="2 3">
    <name type="scientific">Methylocucumis oryzae</name>
    <dbReference type="NCBI Taxonomy" id="1632867"/>
    <lineage>
        <taxon>Bacteria</taxon>
        <taxon>Pseudomonadati</taxon>
        <taxon>Pseudomonadota</taxon>
        <taxon>Gammaproteobacteria</taxon>
        <taxon>Methylococcales</taxon>
        <taxon>Methylococcaceae</taxon>
        <taxon>Methylocucumis</taxon>
    </lineage>
</organism>
<sequence length="120" mass="13586">MAKRFLFVVTKPLLTMTGVQEILDTLLIVAAFDQPVSLLFLDQAVFLIKKNPLPNGLETSCTTERFACLPLYEINDVYVEHESLQELGLTATELSLPVSVCRRDEINALWSRFDVIYSFS</sequence>
<dbReference type="PANTHER" id="PTHR38780:SF1">
    <property type="entry name" value="PROTEIN TUSC"/>
    <property type="match status" value="1"/>
</dbReference>
<evidence type="ECO:0000256" key="1">
    <source>
        <dbReference type="ARBA" id="ARBA00005996"/>
    </source>
</evidence>
<protein>
    <submittedName>
        <fullName evidence="2">Uncharacterized protein</fullName>
    </submittedName>
</protein>
<dbReference type="Gene3D" id="3.40.1260.10">
    <property type="entry name" value="DsrEFH-like"/>
    <property type="match status" value="1"/>
</dbReference>
<dbReference type="RefSeq" id="WP_045779779.1">
    <property type="nucleotide sequence ID" value="NZ_LAJX01000149.1"/>
</dbReference>
<accession>A0A0F3IHC3</accession>
<reference evidence="3" key="1">
    <citation type="submission" date="2015-03" db="EMBL/GenBank/DDBJ databases">
        <title>Draft genome sequence of a novel methanotroph (Sn10-6) isolated from flooded ricefield rhizosphere in India.</title>
        <authorList>
            <person name="Pandit P.S."/>
            <person name="Pore S.D."/>
            <person name="Arora P."/>
            <person name="Kapse N.G."/>
            <person name="Dhakephalkar P.K."/>
            <person name="Rahalkar M.C."/>
        </authorList>
    </citation>
    <scope>NUCLEOTIDE SEQUENCE [LARGE SCALE GENOMIC DNA]</scope>
    <source>
        <strain evidence="3">Sn10-6</strain>
    </source>
</reference>
<dbReference type="SUPFAM" id="SSF75169">
    <property type="entry name" value="DsrEFH-like"/>
    <property type="match status" value="1"/>
</dbReference>
<dbReference type="Pfam" id="PF02635">
    <property type="entry name" value="DsrE"/>
    <property type="match status" value="1"/>
</dbReference>
<reference evidence="2 3" key="2">
    <citation type="journal article" date="2016" name="Microb. Ecol.">
        <title>Genome Characteristics of a Novel Type I Methanotroph (Sn10-6) Isolated from a Flooded Indian Rice Field.</title>
        <authorList>
            <person name="Rahalkar M.C."/>
            <person name="Pandit P.S."/>
            <person name="Dhakephalkar P.K."/>
            <person name="Pore S."/>
            <person name="Arora P."/>
            <person name="Kapse N."/>
        </authorList>
    </citation>
    <scope>NUCLEOTIDE SEQUENCE [LARGE SCALE GENOMIC DNA]</scope>
    <source>
        <strain evidence="2 3">Sn10-6</strain>
    </source>
</reference>
<evidence type="ECO:0000313" key="2">
    <source>
        <dbReference type="EMBL" id="KJV05948.1"/>
    </source>
</evidence>
<dbReference type="Proteomes" id="UP000033684">
    <property type="component" value="Unassembled WGS sequence"/>
</dbReference>
<gene>
    <name evidence="2" type="ORF">VZ94_14515</name>
</gene>
<dbReference type="InterPro" id="IPR017462">
    <property type="entry name" value="Sulphur_relay_TusC/DsrF"/>
</dbReference>
<dbReference type="OrthoDB" id="9789418at2"/>
<name>A0A0F3IHC3_9GAMM</name>